<dbReference type="Proteomes" id="UP000501868">
    <property type="component" value="Chromosome"/>
</dbReference>
<protein>
    <submittedName>
        <fullName evidence="2">Uncharacterized protein</fullName>
    </submittedName>
</protein>
<evidence type="ECO:0000313" key="2">
    <source>
        <dbReference type="EMBL" id="QIZ06641.1"/>
    </source>
</evidence>
<evidence type="ECO:0000313" key="3">
    <source>
        <dbReference type="Proteomes" id="UP000501868"/>
    </source>
</evidence>
<reference evidence="2 3" key="1">
    <citation type="submission" date="2020-04" db="EMBL/GenBank/DDBJ databases">
        <title>Genome-Wide Identification of 5-Methylcytosine Sites in Bacterial Genomes By High-Throughput Sequencing of MspJI Restriction Fragments.</title>
        <authorList>
            <person name="Wu V."/>
        </authorList>
    </citation>
    <scope>NUCLEOTIDE SEQUENCE [LARGE SCALE GENOMIC DNA]</scope>
    <source>
        <strain evidence="2 3">S2</strain>
    </source>
</reference>
<feature type="transmembrane region" description="Helical" evidence="1">
    <location>
        <begin position="55"/>
        <end position="73"/>
    </location>
</feature>
<keyword evidence="1" id="KW-1133">Transmembrane helix</keyword>
<name>A0A6H1P007_PRIMG</name>
<gene>
    <name evidence="2" type="ORF">HFZ78_07915</name>
</gene>
<dbReference type="EMBL" id="CP051128">
    <property type="protein sequence ID" value="QIZ06641.1"/>
    <property type="molecule type" value="Genomic_DNA"/>
</dbReference>
<reference evidence="2 3" key="2">
    <citation type="submission" date="2020-04" db="EMBL/GenBank/DDBJ databases">
        <authorList>
            <person name="Fomenkov A."/>
            <person name="Anton B.P."/>
            <person name="Roberts R.J."/>
        </authorList>
    </citation>
    <scope>NUCLEOTIDE SEQUENCE [LARGE SCALE GENOMIC DNA]</scope>
    <source>
        <strain evidence="2 3">S2</strain>
    </source>
</reference>
<sequence>MDFFLVGIVYWLLIGASVLLFVRGLWKKSWKAFLWSGIALAIPTISLYVGGAEGWFRFAGLLPLLLFGLAYYTKK</sequence>
<accession>A0A6H1P007</accession>
<feature type="transmembrane region" description="Helical" evidence="1">
    <location>
        <begin position="32"/>
        <end position="49"/>
    </location>
</feature>
<feature type="transmembrane region" description="Helical" evidence="1">
    <location>
        <begin position="6"/>
        <end position="25"/>
    </location>
</feature>
<keyword evidence="1" id="KW-0472">Membrane</keyword>
<dbReference type="AlphaFoldDB" id="A0A6H1P007"/>
<keyword evidence="1" id="KW-0812">Transmembrane</keyword>
<organism evidence="2 3">
    <name type="scientific">Priestia megaterium</name>
    <name type="common">Bacillus megaterium</name>
    <dbReference type="NCBI Taxonomy" id="1404"/>
    <lineage>
        <taxon>Bacteria</taxon>
        <taxon>Bacillati</taxon>
        <taxon>Bacillota</taxon>
        <taxon>Bacilli</taxon>
        <taxon>Bacillales</taxon>
        <taxon>Bacillaceae</taxon>
        <taxon>Priestia</taxon>
    </lineage>
</organism>
<evidence type="ECO:0000256" key="1">
    <source>
        <dbReference type="SAM" id="Phobius"/>
    </source>
</evidence>
<proteinExistence type="predicted"/>